<feature type="domain" description="Pyrrolo-quinoline quinone repeat" evidence="1">
    <location>
        <begin position="236"/>
        <end position="387"/>
    </location>
</feature>
<name>A0A2P2DZD7_9LEPT</name>
<dbReference type="InterPro" id="IPR052091">
    <property type="entry name" value="Beta-ala_Activ/Resist"/>
</dbReference>
<dbReference type="PANTHER" id="PTHR44394:SF1">
    <property type="entry name" value="BETA-ALANINE-ACTIVATING ENZYME"/>
    <property type="match status" value="1"/>
</dbReference>
<evidence type="ECO:0000313" key="3">
    <source>
        <dbReference type="Proteomes" id="UP000245133"/>
    </source>
</evidence>
<dbReference type="SUPFAM" id="SSF50998">
    <property type="entry name" value="Quinoprotein alcohol dehydrogenase-like"/>
    <property type="match status" value="2"/>
</dbReference>
<comment type="caution">
    <text evidence="2">The sequence shown here is derived from an EMBL/GenBank/DDBJ whole genome shotgun (WGS) entry which is preliminary data.</text>
</comment>
<dbReference type="InterPro" id="IPR015943">
    <property type="entry name" value="WD40/YVTN_repeat-like_dom_sf"/>
</dbReference>
<organism evidence="2 3">
    <name type="scientific">Leptospira ryugenii</name>
    <dbReference type="NCBI Taxonomy" id="1917863"/>
    <lineage>
        <taxon>Bacteria</taxon>
        <taxon>Pseudomonadati</taxon>
        <taxon>Spirochaetota</taxon>
        <taxon>Spirochaetia</taxon>
        <taxon>Leptospirales</taxon>
        <taxon>Leptospiraceae</taxon>
        <taxon>Leptospira</taxon>
    </lineage>
</organism>
<dbReference type="Pfam" id="PF13360">
    <property type="entry name" value="PQQ_2"/>
    <property type="match status" value="1"/>
</dbReference>
<sequence length="396" mass="43610">MSFVYKELKAFSPKDNLKVNETFSLAGVGNSSEDPIGDLLTETHDPNHAPGTAFLNFRTKAPITAGIITFPSDDSGLLLLVNHKGEVILLQSNEDKVNVLWNITIPGAFYRTPVLVGDNVFLVTKQGLMAAISLKKEGQEKSDQANIIWKRDLGLTVFSRLITTGRILIVATINGIHAYDCYVSGEGETGTFGKRLWDHRLEGIVSSPSIDGSTLFIGSEDRHFYALRYGGEGANSLWSYKTEGAIRSKACVSQKGNFVLIGSLDGFVYCFDRVNGNLIWSFPARSAVHSDIVSYVLGNDEFFLFGSDDGTFFCVNVYGKQQWSFKTNGRIRSEALVHQDTVFFGSEDNHLYGLKVHTGQLSLKYNTDGNINGRPAVIGNRLYVGSTDSFLHGIYI</sequence>
<accession>A0A2P2DZD7</accession>
<dbReference type="InterPro" id="IPR011047">
    <property type="entry name" value="Quinoprotein_ADH-like_sf"/>
</dbReference>
<dbReference type="GO" id="GO:0043041">
    <property type="term" value="P:amino acid activation for nonribosomal peptide biosynthetic process"/>
    <property type="evidence" value="ECO:0007669"/>
    <property type="project" value="TreeGrafter"/>
</dbReference>
<gene>
    <name evidence="2" type="ORF">LPTSP4_15080</name>
</gene>
<dbReference type="PANTHER" id="PTHR44394">
    <property type="entry name" value="BETA-ALANINE-ACTIVATING ENZYME"/>
    <property type="match status" value="1"/>
</dbReference>
<dbReference type="Gene3D" id="2.130.10.10">
    <property type="entry name" value="YVTN repeat-like/Quinoprotein amine dehydrogenase"/>
    <property type="match status" value="2"/>
</dbReference>
<protein>
    <recommendedName>
        <fullName evidence="1">Pyrrolo-quinoline quinone repeat domain-containing protein</fullName>
    </recommendedName>
</protein>
<dbReference type="AlphaFoldDB" id="A0A2P2DZD7"/>
<reference evidence="2 3" key="1">
    <citation type="submission" date="2018-02" db="EMBL/GenBank/DDBJ databases">
        <title>Novel Leptospira species isolated from soil and water in Japan.</title>
        <authorList>
            <person name="Nakao R."/>
            <person name="Masuzawa T."/>
        </authorList>
    </citation>
    <scope>NUCLEOTIDE SEQUENCE [LARGE SCALE GENOMIC DNA]</scope>
    <source>
        <strain evidence="2 3">YH101</strain>
    </source>
</reference>
<evidence type="ECO:0000313" key="2">
    <source>
        <dbReference type="EMBL" id="GBF49987.1"/>
    </source>
</evidence>
<dbReference type="SMART" id="SM00564">
    <property type="entry name" value="PQQ"/>
    <property type="match status" value="5"/>
</dbReference>
<dbReference type="RefSeq" id="WP_108975351.1">
    <property type="nucleotide sequence ID" value="NZ_BFBB01000003.1"/>
</dbReference>
<proteinExistence type="predicted"/>
<dbReference type="InterPro" id="IPR018391">
    <property type="entry name" value="PQQ_b-propeller_rpt"/>
</dbReference>
<dbReference type="InterPro" id="IPR002372">
    <property type="entry name" value="PQQ_rpt_dom"/>
</dbReference>
<dbReference type="EMBL" id="BFBB01000003">
    <property type="protein sequence ID" value="GBF49987.1"/>
    <property type="molecule type" value="Genomic_DNA"/>
</dbReference>
<dbReference type="Proteomes" id="UP000245133">
    <property type="component" value="Unassembled WGS sequence"/>
</dbReference>
<evidence type="ECO:0000259" key="1">
    <source>
        <dbReference type="Pfam" id="PF13360"/>
    </source>
</evidence>
<keyword evidence="3" id="KW-1185">Reference proteome</keyword>
<dbReference type="OrthoDB" id="369729at2"/>